<evidence type="ECO:0000313" key="2">
    <source>
        <dbReference type="Proteomes" id="UP000324800"/>
    </source>
</evidence>
<dbReference type="EMBL" id="SNRW01001899">
    <property type="protein sequence ID" value="KAA6394620.1"/>
    <property type="molecule type" value="Genomic_DNA"/>
</dbReference>
<evidence type="ECO:0000313" key="1">
    <source>
        <dbReference type="EMBL" id="KAA6394620.1"/>
    </source>
</evidence>
<dbReference type="Proteomes" id="UP000324800">
    <property type="component" value="Unassembled WGS sequence"/>
</dbReference>
<proteinExistence type="predicted"/>
<name>A0A5J4WHZ6_9EUKA</name>
<dbReference type="AlphaFoldDB" id="A0A5J4WHZ6"/>
<organism evidence="1 2">
    <name type="scientific">Streblomastix strix</name>
    <dbReference type="NCBI Taxonomy" id="222440"/>
    <lineage>
        <taxon>Eukaryota</taxon>
        <taxon>Metamonada</taxon>
        <taxon>Preaxostyla</taxon>
        <taxon>Oxymonadida</taxon>
        <taxon>Streblomastigidae</taxon>
        <taxon>Streblomastix</taxon>
    </lineage>
</organism>
<sequence>MGKLNGKKIKNKDAKEKKKIAIKAVGIDQVIVMNSKKMKKTMMNLIILAKKMMMIMKRKTIIKITITVIIAIN</sequence>
<accession>A0A5J4WHZ6</accession>
<comment type="caution">
    <text evidence="1">The sequence shown here is derived from an EMBL/GenBank/DDBJ whole genome shotgun (WGS) entry which is preliminary data.</text>
</comment>
<protein>
    <submittedName>
        <fullName evidence="1">Uncharacterized protein</fullName>
    </submittedName>
</protein>
<reference evidence="1 2" key="1">
    <citation type="submission" date="2019-03" db="EMBL/GenBank/DDBJ databases">
        <title>Single cell metagenomics reveals metabolic interactions within the superorganism composed of flagellate Streblomastix strix and complex community of Bacteroidetes bacteria on its surface.</title>
        <authorList>
            <person name="Treitli S.C."/>
            <person name="Kolisko M."/>
            <person name="Husnik F."/>
            <person name="Keeling P."/>
            <person name="Hampl V."/>
        </authorList>
    </citation>
    <scope>NUCLEOTIDE SEQUENCE [LARGE SCALE GENOMIC DNA]</scope>
    <source>
        <strain evidence="1">ST1C</strain>
    </source>
</reference>
<gene>
    <name evidence="1" type="ORF">EZS28_009854</name>
</gene>